<proteinExistence type="predicted"/>
<accession>A0ACC0C7J8</accession>
<comment type="caution">
    <text evidence="1">The sequence shown here is derived from an EMBL/GenBank/DDBJ whole genome shotgun (WGS) entry which is preliminary data.</text>
</comment>
<dbReference type="Proteomes" id="UP001060085">
    <property type="component" value="Linkage Group LG01"/>
</dbReference>
<evidence type="ECO:0000313" key="1">
    <source>
        <dbReference type="EMBL" id="KAI5680860.1"/>
    </source>
</evidence>
<protein>
    <submittedName>
        <fullName evidence="1">Uncharacterized protein</fullName>
    </submittedName>
</protein>
<dbReference type="EMBL" id="CM044701">
    <property type="protein sequence ID" value="KAI5680860.1"/>
    <property type="molecule type" value="Genomic_DNA"/>
</dbReference>
<name>A0ACC0C7J8_CATRO</name>
<reference evidence="2" key="1">
    <citation type="journal article" date="2023" name="Nat. Plants">
        <title>Single-cell RNA sequencing provides a high-resolution roadmap for understanding the multicellular compartmentation of specialized metabolism.</title>
        <authorList>
            <person name="Sun S."/>
            <person name="Shen X."/>
            <person name="Li Y."/>
            <person name="Li Y."/>
            <person name="Wang S."/>
            <person name="Li R."/>
            <person name="Zhang H."/>
            <person name="Shen G."/>
            <person name="Guo B."/>
            <person name="Wei J."/>
            <person name="Xu J."/>
            <person name="St-Pierre B."/>
            <person name="Chen S."/>
            <person name="Sun C."/>
        </authorList>
    </citation>
    <scope>NUCLEOTIDE SEQUENCE [LARGE SCALE GENOMIC DNA]</scope>
</reference>
<organism evidence="1 2">
    <name type="scientific">Catharanthus roseus</name>
    <name type="common">Madagascar periwinkle</name>
    <name type="synonym">Vinca rosea</name>
    <dbReference type="NCBI Taxonomy" id="4058"/>
    <lineage>
        <taxon>Eukaryota</taxon>
        <taxon>Viridiplantae</taxon>
        <taxon>Streptophyta</taxon>
        <taxon>Embryophyta</taxon>
        <taxon>Tracheophyta</taxon>
        <taxon>Spermatophyta</taxon>
        <taxon>Magnoliopsida</taxon>
        <taxon>eudicotyledons</taxon>
        <taxon>Gunneridae</taxon>
        <taxon>Pentapetalae</taxon>
        <taxon>asterids</taxon>
        <taxon>lamiids</taxon>
        <taxon>Gentianales</taxon>
        <taxon>Apocynaceae</taxon>
        <taxon>Rauvolfioideae</taxon>
        <taxon>Vinceae</taxon>
        <taxon>Catharanthinae</taxon>
        <taxon>Catharanthus</taxon>
    </lineage>
</organism>
<evidence type="ECO:0000313" key="2">
    <source>
        <dbReference type="Proteomes" id="UP001060085"/>
    </source>
</evidence>
<keyword evidence="2" id="KW-1185">Reference proteome</keyword>
<sequence>MNGALSKALESKDPPRNDKDDQPRDRESGLSICNGQGRAKYTTELRTRFPSLTKSNVQTGIKDEFSMGFLGRSELKMVRGSKKRAHPAAASTPAASTLAETSSTPVETASTPASILPSTSLSSTVASTPPRMSTSPVAASTPQRP</sequence>
<gene>
    <name evidence="1" type="ORF">M9H77_02087</name>
</gene>